<evidence type="ECO:0000256" key="1">
    <source>
        <dbReference type="SAM" id="MobiDB-lite"/>
    </source>
</evidence>
<sequence>MPQICARVEGVVVGLSAPRIIDSLPFSASHYSFEPLDKLRACQFPICRTMHVDRHVIRPDKGAAVISRGAIVAEGSYPKTEPSRHPSIHQTHTTSQPN</sequence>
<feature type="region of interest" description="Disordered" evidence="1">
    <location>
        <begin position="75"/>
        <end position="98"/>
    </location>
</feature>
<proteinExistence type="predicted"/>
<accession>A0ABR4E802</accession>
<comment type="caution">
    <text evidence="2">The sequence shown here is derived from an EMBL/GenBank/DDBJ whole genome shotgun (WGS) entry which is preliminary data.</text>
</comment>
<organism evidence="2 3">
    <name type="scientific">Diaporthe vaccinii</name>
    <dbReference type="NCBI Taxonomy" id="105482"/>
    <lineage>
        <taxon>Eukaryota</taxon>
        <taxon>Fungi</taxon>
        <taxon>Dikarya</taxon>
        <taxon>Ascomycota</taxon>
        <taxon>Pezizomycotina</taxon>
        <taxon>Sordariomycetes</taxon>
        <taxon>Sordariomycetidae</taxon>
        <taxon>Diaporthales</taxon>
        <taxon>Diaporthaceae</taxon>
        <taxon>Diaporthe</taxon>
        <taxon>Diaporthe eres species complex</taxon>
    </lineage>
</organism>
<dbReference type="Proteomes" id="UP001600888">
    <property type="component" value="Unassembled WGS sequence"/>
</dbReference>
<protein>
    <submittedName>
        <fullName evidence="2">Uncharacterized protein</fullName>
    </submittedName>
</protein>
<feature type="compositionally biased region" description="Polar residues" evidence="1">
    <location>
        <begin position="88"/>
        <end position="98"/>
    </location>
</feature>
<evidence type="ECO:0000313" key="2">
    <source>
        <dbReference type="EMBL" id="KAL2278522.1"/>
    </source>
</evidence>
<evidence type="ECO:0000313" key="3">
    <source>
        <dbReference type="Proteomes" id="UP001600888"/>
    </source>
</evidence>
<dbReference type="EMBL" id="JBAWTH010000086">
    <property type="protein sequence ID" value="KAL2278522.1"/>
    <property type="molecule type" value="Genomic_DNA"/>
</dbReference>
<keyword evidence="3" id="KW-1185">Reference proteome</keyword>
<gene>
    <name evidence="2" type="ORF">FJTKL_14436</name>
</gene>
<name>A0ABR4E802_9PEZI</name>
<reference evidence="2 3" key="1">
    <citation type="submission" date="2024-03" db="EMBL/GenBank/DDBJ databases">
        <title>A high-quality draft genome sequence of Diaporthe vaccinii, a causative agent of upright dieback and viscid rot disease in cranberry plants.</title>
        <authorList>
            <person name="Sarrasin M."/>
            <person name="Lang B.F."/>
            <person name="Burger G."/>
        </authorList>
    </citation>
    <scope>NUCLEOTIDE SEQUENCE [LARGE SCALE GENOMIC DNA]</scope>
    <source>
        <strain evidence="2 3">IS7</strain>
    </source>
</reference>